<keyword evidence="1" id="KW-1133">Transmembrane helix</keyword>
<feature type="transmembrane region" description="Helical" evidence="1">
    <location>
        <begin position="50"/>
        <end position="70"/>
    </location>
</feature>
<feature type="transmembrane region" description="Helical" evidence="1">
    <location>
        <begin position="128"/>
        <end position="155"/>
    </location>
</feature>
<dbReference type="EMBL" id="VSSQ01000170">
    <property type="protein sequence ID" value="MPL82956.1"/>
    <property type="molecule type" value="Genomic_DNA"/>
</dbReference>
<feature type="transmembrane region" description="Helical" evidence="1">
    <location>
        <begin position="21"/>
        <end position="43"/>
    </location>
</feature>
<sequence>MPVQAGIATATYREAPLPDEIWIKAAVAGGLWASFEIIIGSFLHNMRMPFAGSLLAVTGMVLMIAFHRLWPERGLIWRAGVICALMKSISPSSLILGPMIGILTEAMLLELSVRLLGANKAGYITGGVLGVSSAIIHKIVSILILYGFSLIEVYLNIYRFAARQFGVENPDPWKLLMALAGVYVAAGLVAALLGLSVPVPEKTLQPDQFPASIQSAEQPFASTGRRFSLTLLLLHLCSIPAFIILSGQTGIVTGVTAVAVWCLLISRRYQQIFRRFRKPALWLQFLLITVFSALFWEVDCNRWICISRDGLMAGIAMTLRAIVVISAFSAISIEIRNPVVRGFLTRSGMQGPYMAVTMAFSILPFMISRMPGARRLIRHPGLSVKQALTDAGELLQKLKTTEITSAQQFAEN</sequence>
<feature type="transmembrane region" description="Helical" evidence="1">
    <location>
        <begin position="175"/>
        <end position="195"/>
    </location>
</feature>
<feature type="transmembrane region" description="Helical" evidence="1">
    <location>
        <begin position="95"/>
        <end position="116"/>
    </location>
</feature>
<dbReference type="AlphaFoldDB" id="A0A644UV51"/>
<organism evidence="2">
    <name type="scientific">bioreactor metagenome</name>
    <dbReference type="NCBI Taxonomy" id="1076179"/>
    <lineage>
        <taxon>unclassified sequences</taxon>
        <taxon>metagenomes</taxon>
        <taxon>ecological metagenomes</taxon>
    </lineage>
</organism>
<proteinExistence type="predicted"/>
<reference evidence="2" key="1">
    <citation type="submission" date="2019-08" db="EMBL/GenBank/DDBJ databases">
        <authorList>
            <person name="Kucharzyk K."/>
            <person name="Murdoch R.W."/>
            <person name="Higgins S."/>
            <person name="Loffler F."/>
        </authorList>
    </citation>
    <scope>NUCLEOTIDE SEQUENCE</scope>
</reference>
<protein>
    <submittedName>
        <fullName evidence="2">Uncharacterized protein</fullName>
    </submittedName>
</protein>
<evidence type="ECO:0000313" key="2">
    <source>
        <dbReference type="EMBL" id="MPL82956.1"/>
    </source>
</evidence>
<feature type="transmembrane region" description="Helical" evidence="1">
    <location>
        <begin position="281"/>
        <end position="298"/>
    </location>
</feature>
<gene>
    <name evidence="2" type="ORF">SDC9_28906</name>
</gene>
<evidence type="ECO:0000256" key="1">
    <source>
        <dbReference type="SAM" id="Phobius"/>
    </source>
</evidence>
<keyword evidence="1" id="KW-0812">Transmembrane</keyword>
<name>A0A644UV51_9ZZZZ</name>
<feature type="transmembrane region" description="Helical" evidence="1">
    <location>
        <begin position="251"/>
        <end position="269"/>
    </location>
</feature>
<keyword evidence="1" id="KW-0472">Membrane</keyword>
<comment type="caution">
    <text evidence="2">The sequence shown here is derived from an EMBL/GenBank/DDBJ whole genome shotgun (WGS) entry which is preliminary data.</text>
</comment>
<feature type="transmembrane region" description="Helical" evidence="1">
    <location>
        <begin position="352"/>
        <end position="370"/>
    </location>
</feature>
<feature type="transmembrane region" description="Helical" evidence="1">
    <location>
        <begin position="310"/>
        <end position="331"/>
    </location>
</feature>
<accession>A0A644UV51</accession>